<dbReference type="PROSITE" id="PS00584">
    <property type="entry name" value="PFKB_KINASES_2"/>
    <property type="match status" value="1"/>
</dbReference>
<evidence type="ECO:0000256" key="2">
    <source>
        <dbReference type="ARBA" id="ARBA00022679"/>
    </source>
</evidence>
<dbReference type="SUPFAM" id="SSF53613">
    <property type="entry name" value="Ribokinase-like"/>
    <property type="match status" value="1"/>
</dbReference>
<dbReference type="PANTHER" id="PTHR43085:SF1">
    <property type="entry name" value="PSEUDOURIDINE KINASE-RELATED"/>
    <property type="match status" value="1"/>
</dbReference>
<dbReference type="InterPro" id="IPR002173">
    <property type="entry name" value="Carboh/pur_kinase_PfkB_CS"/>
</dbReference>
<evidence type="ECO:0000313" key="7">
    <source>
        <dbReference type="EMBL" id="SFS89569.1"/>
    </source>
</evidence>
<dbReference type="Gene3D" id="3.40.1190.20">
    <property type="match status" value="1"/>
</dbReference>
<dbReference type="InterPro" id="IPR050306">
    <property type="entry name" value="PfkB_Carbo_kinase"/>
</dbReference>
<evidence type="ECO:0000256" key="1">
    <source>
        <dbReference type="ARBA" id="ARBA00010688"/>
    </source>
</evidence>
<keyword evidence="3" id="KW-0547">Nucleotide-binding</keyword>
<proteinExistence type="inferred from homology"/>
<dbReference type="EMBL" id="FOZS01000003">
    <property type="protein sequence ID" value="SFS89569.1"/>
    <property type="molecule type" value="Genomic_DNA"/>
</dbReference>
<sequence>MAPEVVVAGETLIDFLPERPGPLTDVEGFERRPGGAPANVAVGLSRLGVSPLFWTRLARDPFGDYLASTLDAYGISHDLIERDPDAKTTLAFVTHDEIGDRSFSFHRENTADTRFESGTVADSTLESVDWVHVGGVALSSGTARDAMFDLLARAADAGCTVSFDPNARPELWPDGETFRHVTHTALSHVDVLKATRDELERLGFAGSSANALARDALDAGPHTVLLTKGGDGAVGIAAGAADAPWSGTASHPGYDVDVVDTTGAGDAFVAGAIAGLNDGRGLGETLAFANAVAATTTTARGAMTALPGLEAVESIVGESSSLEIS</sequence>
<accession>A0A1I6TK19</accession>
<dbReference type="Pfam" id="PF00294">
    <property type="entry name" value="PfkB"/>
    <property type="match status" value="1"/>
</dbReference>
<feature type="domain" description="Carbohydrate kinase PfkB" evidence="6">
    <location>
        <begin position="4"/>
        <end position="307"/>
    </location>
</feature>
<dbReference type="AlphaFoldDB" id="A0A1I6TK19"/>
<keyword evidence="2" id="KW-0808">Transferase</keyword>
<comment type="similarity">
    <text evidence="1">Belongs to the carbohydrate kinase PfkB family.</text>
</comment>
<dbReference type="PANTHER" id="PTHR43085">
    <property type="entry name" value="HEXOKINASE FAMILY MEMBER"/>
    <property type="match status" value="1"/>
</dbReference>
<evidence type="ECO:0000256" key="5">
    <source>
        <dbReference type="ARBA" id="ARBA00022840"/>
    </source>
</evidence>
<dbReference type="Proteomes" id="UP000199199">
    <property type="component" value="Unassembled WGS sequence"/>
</dbReference>
<organism evidence="7 8">
    <name type="scientific">Halostagnicola kamekurae</name>
    <dbReference type="NCBI Taxonomy" id="619731"/>
    <lineage>
        <taxon>Archaea</taxon>
        <taxon>Methanobacteriati</taxon>
        <taxon>Methanobacteriota</taxon>
        <taxon>Stenosarchaea group</taxon>
        <taxon>Halobacteria</taxon>
        <taxon>Halobacteriales</taxon>
        <taxon>Natrialbaceae</taxon>
        <taxon>Halostagnicola</taxon>
    </lineage>
</organism>
<keyword evidence="5" id="KW-0067">ATP-binding</keyword>
<dbReference type="InterPro" id="IPR011611">
    <property type="entry name" value="PfkB_dom"/>
</dbReference>
<name>A0A1I6TK19_9EURY</name>
<gene>
    <name evidence="7" type="ORF">SAMN04488556_3179</name>
</gene>
<dbReference type="GO" id="GO:0016301">
    <property type="term" value="F:kinase activity"/>
    <property type="evidence" value="ECO:0007669"/>
    <property type="project" value="UniProtKB-KW"/>
</dbReference>
<dbReference type="GO" id="GO:0005524">
    <property type="term" value="F:ATP binding"/>
    <property type="evidence" value="ECO:0007669"/>
    <property type="project" value="UniProtKB-KW"/>
</dbReference>
<protein>
    <submittedName>
        <fullName evidence="7">Fructokinase</fullName>
    </submittedName>
</protein>
<evidence type="ECO:0000259" key="6">
    <source>
        <dbReference type="Pfam" id="PF00294"/>
    </source>
</evidence>
<keyword evidence="8" id="KW-1185">Reference proteome</keyword>
<reference evidence="8" key="1">
    <citation type="submission" date="2016-10" db="EMBL/GenBank/DDBJ databases">
        <authorList>
            <person name="Varghese N."/>
            <person name="Submissions S."/>
        </authorList>
    </citation>
    <scope>NUCLEOTIDE SEQUENCE [LARGE SCALE GENOMIC DNA]</scope>
    <source>
        <strain evidence="8">DSM 22427</strain>
    </source>
</reference>
<dbReference type="RefSeq" id="WP_092905901.1">
    <property type="nucleotide sequence ID" value="NZ_FOZS01000003.1"/>
</dbReference>
<keyword evidence="4 7" id="KW-0418">Kinase</keyword>
<dbReference type="OrthoDB" id="124714at2157"/>
<evidence type="ECO:0000256" key="4">
    <source>
        <dbReference type="ARBA" id="ARBA00022777"/>
    </source>
</evidence>
<evidence type="ECO:0000313" key="8">
    <source>
        <dbReference type="Proteomes" id="UP000199199"/>
    </source>
</evidence>
<dbReference type="InterPro" id="IPR029056">
    <property type="entry name" value="Ribokinase-like"/>
</dbReference>
<dbReference type="CDD" id="cd01167">
    <property type="entry name" value="bac_FRK"/>
    <property type="match status" value="1"/>
</dbReference>
<evidence type="ECO:0000256" key="3">
    <source>
        <dbReference type="ARBA" id="ARBA00022741"/>
    </source>
</evidence>